<keyword evidence="4" id="KW-1185">Reference proteome</keyword>
<dbReference type="SUPFAM" id="SSF53448">
    <property type="entry name" value="Nucleotide-diphospho-sugar transferases"/>
    <property type="match status" value="1"/>
</dbReference>
<name>A0ABV6SND2_AZOPA</name>
<keyword evidence="1" id="KW-0460">Magnesium</keyword>
<dbReference type="Gene3D" id="3.90.550.10">
    <property type="entry name" value="Spore Coat Polysaccharide Biosynthesis Protein SpsA, Chain A"/>
    <property type="match status" value="1"/>
</dbReference>
<dbReference type="RefSeq" id="WP_376945170.1">
    <property type="nucleotide sequence ID" value="NZ_CP171449.1"/>
</dbReference>
<proteinExistence type="predicted"/>
<dbReference type="InterPro" id="IPR029044">
    <property type="entry name" value="Nucleotide-diphossugar_trans"/>
</dbReference>
<dbReference type="EMBL" id="JBHLSS010000051">
    <property type="protein sequence ID" value="MFC0709810.1"/>
    <property type="molecule type" value="Genomic_DNA"/>
</dbReference>
<dbReference type="InterPro" id="IPR025877">
    <property type="entry name" value="MobA-like_NTP_Trfase"/>
</dbReference>
<evidence type="ECO:0000313" key="3">
    <source>
        <dbReference type="EMBL" id="MFC0709810.1"/>
    </source>
</evidence>
<evidence type="ECO:0000259" key="2">
    <source>
        <dbReference type="Pfam" id="PF12804"/>
    </source>
</evidence>
<gene>
    <name evidence="3" type="ORF">ACFFGX_09490</name>
</gene>
<reference evidence="3 4" key="1">
    <citation type="submission" date="2024-09" db="EMBL/GenBank/DDBJ databases">
        <authorList>
            <person name="Sun Q."/>
            <person name="Mori K."/>
        </authorList>
    </citation>
    <scope>NUCLEOTIDE SEQUENCE [LARGE SCALE GENOMIC DNA]</scope>
    <source>
        <strain evidence="3 4">NCAIM B.01794</strain>
    </source>
</reference>
<evidence type="ECO:0000313" key="4">
    <source>
        <dbReference type="Proteomes" id="UP001589891"/>
    </source>
</evidence>
<accession>A0ABV6SND2</accession>
<sequence>MKSESKAGRCATLVLAADRHAGDVVASATGVACKALAPVGGIPMVQRVIRSLRASRLVGRITLVGPARDLLRGDAELERDLGDGTLGWLENAGSPSASAARALQALPPGQPVLLTTADHALLSPAIVDHFLEQTLEGDCDFVVGVARLDTVQTRYPDTRRSAIRLRGGPYCGCNLFAFASPRSRELAAFWRRIEQERKRPWRVIAGALGPLATLRYLIGRLTLEQALARLSRKLDMKIGAVVLPFAEAAIDVDSRADLALVERVLAQRTADTERSVQP</sequence>
<dbReference type="Pfam" id="PF12804">
    <property type="entry name" value="NTP_transf_3"/>
    <property type="match status" value="1"/>
</dbReference>
<evidence type="ECO:0000256" key="1">
    <source>
        <dbReference type="ARBA" id="ARBA00022842"/>
    </source>
</evidence>
<comment type="caution">
    <text evidence="3">The sequence shown here is derived from an EMBL/GenBank/DDBJ whole genome shotgun (WGS) entry which is preliminary data.</text>
</comment>
<protein>
    <submittedName>
        <fullName evidence="3">Nucleotidyltransferase family protein</fullName>
    </submittedName>
</protein>
<organism evidence="3 4">
    <name type="scientific">Azorhizophilus paspali</name>
    <name type="common">Azotobacter paspali</name>
    <dbReference type="NCBI Taxonomy" id="69963"/>
    <lineage>
        <taxon>Bacteria</taxon>
        <taxon>Pseudomonadati</taxon>
        <taxon>Pseudomonadota</taxon>
        <taxon>Gammaproteobacteria</taxon>
        <taxon>Pseudomonadales</taxon>
        <taxon>Pseudomonadaceae</taxon>
        <taxon>Azorhizophilus</taxon>
    </lineage>
</organism>
<feature type="domain" description="MobA-like NTP transferase" evidence="2">
    <location>
        <begin position="29"/>
        <end position="146"/>
    </location>
</feature>
<dbReference type="Proteomes" id="UP001589891">
    <property type="component" value="Unassembled WGS sequence"/>
</dbReference>